<proteinExistence type="predicted"/>
<reference evidence="3" key="1">
    <citation type="journal article" date="2015" name="Nature">
        <title>Complex archaea that bridge the gap between prokaryotes and eukaryotes.</title>
        <authorList>
            <person name="Spang A."/>
            <person name="Saw J.H."/>
            <person name="Jorgensen S.L."/>
            <person name="Zaremba-Niedzwiedzka K."/>
            <person name="Martijn J."/>
            <person name="Lind A.E."/>
            <person name="van Eijk R."/>
            <person name="Schleper C."/>
            <person name="Guy L."/>
            <person name="Ettema T.J."/>
        </authorList>
    </citation>
    <scope>NUCLEOTIDE SEQUENCE</scope>
</reference>
<name>A0A0F9PYU3_9ZZZZ</name>
<dbReference type="EMBL" id="LAZR01002449">
    <property type="protein sequence ID" value="KKN29907.1"/>
    <property type="molecule type" value="Genomic_DNA"/>
</dbReference>
<dbReference type="SMART" id="SM00530">
    <property type="entry name" value="HTH_XRE"/>
    <property type="match status" value="1"/>
</dbReference>
<comment type="caution">
    <text evidence="3">The sequence shown here is derived from an EMBL/GenBank/DDBJ whole genome shotgun (WGS) entry which is preliminary data.</text>
</comment>
<feature type="domain" description="HTH cro/C1-type" evidence="2">
    <location>
        <begin position="16"/>
        <end position="70"/>
    </location>
</feature>
<dbReference type="PANTHER" id="PTHR36924:SF1">
    <property type="entry name" value="ANTITOXIN HIGA-1"/>
    <property type="match status" value="1"/>
</dbReference>
<dbReference type="InterPro" id="IPR010982">
    <property type="entry name" value="Lambda_DNA-bd_dom_sf"/>
</dbReference>
<dbReference type="NCBIfam" id="TIGR02607">
    <property type="entry name" value="antidote_HigA"/>
    <property type="match status" value="1"/>
</dbReference>
<evidence type="ECO:0000313" key="3">
    <source>
        <dbReference type="EMBL" id="KKN29907.1"/>
    </source>
</evidence>
<keyword evidence="1" id="KW-0238">DNA-binding</keyword>
<protein>
    <recommendedName>
        <fullName evidence="2">HTH cro/C1-type domain-containing protein</fullName>
    </recommendedName>
</protein>
<evidence type="ECO:0000256" key="1">
    <source>
        <dbReference type="ARBA" id="ARBA00023125"/>
    </source>
</evidence>
<dbReference type="SUPFAM" id="SSF47413">
    <property type="entry name" value="lambda repressor-like DNA-binding domains"/>
    <property type="match status" value="1"/>
</dbReference>
<dbReference type="PANTHER" id="PTHR36924">
    <property type="entry name" value="ANTITOXIN HIGA-1"/>
    <property type="match status" value="1"/>
</dbReference>
<dbReference type="PROSITE" id="PS50943">
    <property type="entry name" value="HTH_CROC1"/>
    <property type="match status" value="1"/>
</dbReference>
<dbReference type="AlphaFoldDB" id="A0A0F9PYU3"/>
<accession>A0A0F9PYU3</accession>
<organism evidence="3">
    <name type="scientific">marine sediment metagenome</name>
    <dbReference type="NCBI Taxonomy" id="412755"/>
    <lineage>
        <taxon>unclassified sequences</taxon>
        <taxon>metagenomes</taxon>
        <taxon>ecological metagenomes</taxon>
    </lineage>
</organism>
<gene>
    <name evidence="3" type="ORF">LCGC14_0839310</name>
</gene>
<dbReference type="Pfam" id="PF01381">
    <property type="entry name" value="HTH_3"/>
    <property type="match status" value="1"/>
</dbReference>
<dbReference type="GO" id="GO:0003677">
    <property type="term" value="F:DNA binding"/>
    <property type="evidence" value="ECO:0007669"/>
    <property type="project" value="UniProtKB-KW"/>
</dbReference>
<dbReference type="Gene3D" id="1.10.260.40">
    <property type="entry name" value="lambda repressor-like DNA-binding domains"/>
    <property type="match status" value="1"/>
</dbReference>
<dbReference type="CDD" id="cd00093">
    <property type="entry name" value="HTH_XRE"/>
    <property type="match status" value="1"/>
</dbReference>
<dbReference type="InterPro" id="IPR001387">
    <property type="entry name" value="Cro/C1-type_HTH"/>
</dbReference>
<dbReference type="InterPro" id="IPR013430">
    <property type="entry name" value="Toxin_antidote_HigA"/>
</dbReference>
<sequence>MLPKNRPPTHPGEMLLREFLEPSDITQLELARHLGWTYARLNEIINGRRGITADSALALGDALGTGPEFWLNLQRDWNLWHSMRIHKRIPKLKKAVSQHATTS</sequence>
<evidence type="ECO:0000259" key="2">
    <source>
        <dbReference type="PROSITE" id="PS50943"/>
    </source>
</evidence>